<evidence type="ECO:0000259" key="5">
    <source>
        <dbReference type="PROSITE" id="PS50043"/>
    </source>
</evidence>
<dbReference type="RefSeq" id="WP_127690513.1">
    <property type="nucleotide sequence ID" value="NZ_RZUL01000002.1"/>
</dbReference>
<dbReference type="Gene3D" id="3.30.450.40">
    <property type="match status" value="1"/>
</dbReference>
<dbReference type="PANTHER" id="PTHR44688">
    <property type="entry name" value="DNA-BINDING TRANSCRIPTIONAL ACTIVATOR DEVR_DOSR"/>
    <property type="match status" value="1"/>
</dbReference>
<evidence type="ECO:0000256" key="2">
    <source>
        <dbReference type="ARBA" id="ARBA00023125"/>
    </source>
</evidence>
<evidence type="ECO:0000256" key="4">
    <source>
        <dbReference type="SAM" id="Coils"/>
    </source>
</evidence>
<dbReference type="Pfam" id="PF00196">
    <property type="entry name" value="GerE"/>
    <property type="match status" value="1"/>
</dbReference>
<feature type="domain" description="HTH luxR-type" evidence="5">
    <location>
        <begin position="232"/>
        <end position="297"/>
    </location>
</feature>
<dbReference type="SMART" id="SM00421">
    <property type="entry name" value="HTH_LUXR"/>
    <property type="match status" value="1"/>
</dbReference>
<dbReference type="CDD" id="cd06170">
    <property type="entry name" value="LuxR_C_like"/>
    <property type="match status" value="1"/>
</dbReference>
<comment type="caution">
    <text evidence="6">The sequence shown here is derived from an EMBL/GenBank/DDBJ whole genome shotgun (WGS) entry which is preliminary data.</text>
</comment>
<accession>A0A437JA05</accession>
<feature type="coiled-coil region" evidence="4">
    <location>
        <begin position="222"/>
        <end position="249"/>
    </location>
</feature>
<evidence type="ECO:0000313" key="6">
    <source>
        <dbReference type="EMBL" id="RVT42337.1"/>
    </source>
</evidence>
<gene>
    <name evidence="6" type="ORF">ENE74_09090</name>
</gene>
<dbReference type="PRINTS" id="PR00038">
    <property type="entry name" value="HTHLUXR"/>
</dbReference>
<dbReference type="OrthoDB" id="9782896at2"/>
<dbReference type="PROSITE" id="PS00622">
    <property type="entry name" value="HTH_LUXR_1"/>
    <property type="match status" value="1"/>
</dbReference>
<dbReference type="SUPFAM" id="SSF55781">
    <property type="entry name" value="GAF domain-like"/>
    <property type="match status" value="1"/>
</dbReference>
<keyword evidence="4" id="KW-0175">Coiled coil</keyword>
<keyword evidence="7" id="KW-1185">Reference proteome</keyword>
<dbReference type="PANTHER" id="PTHR44688:SF16">
    <property type="entry name" value="DNA-BINDING TRANSCRIPTIONAL ACTIVATOR DEVR_DOSR"/>
    <property type="match status" value="1"/>
</dbReference>
<keyword evidence="1" id="KW-0805">Transcription regulation</keyword>
<dbReference type="InterPro" id="IPR029016">
    <property type="entry name" value="GAF-like_dom_sf"/>
</dbReference>
<name>A0A437JA05_9SPHN</name>
<proteinExistence type="predicted"/>
<dbReference type="PROSITE" id="PS50043">
    <property type="entry name" value="HTH_LUXR_2"/>
    <property type="match status" value="1"/>
</dbReference>
<organism evidence="6 7">
    <name type="scientific">Sphingobium algorifonticola</name>
    <dbReference type="NCBI Taxonomy" id="2008318"/>
    <lineage>
        <taxon>Bacteria</taxon>
        <taxon>Pseudomonadati</taxon>
        <taxon>Pseudomonadota</taxon>
        <taxon>Alphaproteobacteria</taxon>
        <taxon>Sphingomonadales</taxon>
        <taxon>Sphingomonadaceae</taxon>
        <taxon>Sphingobium</taxon>
    </lineage>
</organism>
<protein>
    <recommendedName>
        <fullName evidence="5">HTH luxR-type domain-containing protein</fullName>
    </recommendedName>
</protein>
<dbReference type="Proteomes" id="UP000282977">
    <property type="component" value="Unassembled WGS sequence"/>
</dbReference>
<dbReference type="AlphaFoldDB" id="A0A437JA05"/>
<evidence type="ECO:0000313" key="7">
    <source>
        <dbReference type="Proteomes" id="UP000282977"/>
    </source>
</evidence>
<dbReference type="EMBL" id="RZUL01000002">
    <property type="protein sequence ID" value="RVT42337.1"/>
    <property type="molecule type" value="Genomic_DNA"/>
</dbReference>
<dbReference type="InterPro" id="IPR016032">
    <property type="entry name" value="Sig_transdc_resp-reg_C-effctor"/>
</dbReference>
<dbReference type="SUPFAM" id="SSF46894">
    <property type="entry name" value="C-terminal effector domain of the bipartite response regulators"/>
    <property type="match status" value="1"/>
</dbReference>
<dbReference type="GO" id="GO:0003677">
    <property type="term" value="F:DNA binding"/>
    <property type="evidence" value="ECO:0007669"/>
    <property type="project" value="UniProtKB-KW"/>
</dbReference>
<keyword evidence="2" id="KW-0238">DNA-binding</keyword>
<sequence length="314" mass="35181">MDFIETLNDALFAATTFDDIKKSGLELIRGRLKADGCILIISEPGGRRLSHVYHYFDSPPTDDSSGRRRSYFLQDPMFKALMKRLKNGFFAATRLEDIDDIESFRASELYVDVYDRHGMRQMLSGIVAPMTSAVAVASFYRHDPERSFSRADVSLVRALMPAIGNTIRRIILEHSILGCLGSTGVASDFTMEAITEERGFHSLLLSAGNRSDTAVETVFARHHVLDDEIQNAEERLNTLSEREREIAHLVTKGLTNAQIAHQTKISHRTVEIHVSAILRKVALNNRTELSYLVNALDASTLAVRSKLATDRMRA</sequence>
<dbReference type="Gene3D" id="1.10.10.10">
    <property type="entry name" value="Winged helix-like DNA-binding domain superfamily/Winged helix DNA-binding domain"/>
    <property type="match status" value="1"/>
</dbReference>
<evidence type="ECO:0000256" key="3">
    <source>
        <dbReference type="ARBA" id="ARBA00023163"/>
    </source>
</evidence>
<reference evidence="6 7" key="1">
    <citation type="submission" date="2019-01" db="EMBL/GenBank/DDBJ databases">
        <authorList>
            <person name="Chen W.-M."/>
        </authorList>
    </citation>
    <scope>NUCLEOTIDE SEQUENCE [LARGE SCALE GENOMIC DNA]</scope>
    <source>
        <strain evidence="6 7">TLA-22</strain>
    </source>
</reference>
<evidence type="ECO:0000256" key="1">
    <source>
        <dbReference type="ARBA" id="ARBA00023015"/>
    </source>
</evidence>
<dbReference type="InterPro" id="IPR000792">
    <property type="entry name" value="Tscrpt_reg_LuxR_C"/>
</dbReference>
<dbReference type="GO" id="GO:0006355">
    <property type="term" value="P:regulation of DNA-templated transcription"/>
    <property type="evidence" value="ECO:0007669"/>
    <property type="project" value="InterPro"/>
</dbReference>
<keyword evidence="3" id="KW-0804">Transcription</keyword>
<dbReference type="InterPro" id="IPR036388">
    <property type="entry name" value="WH-like_DNA-bd_sf"/>
</dbReference>